<reference evidence="3" key="1">
    <citation type="journal article" date="2019" name="Int. J. Syst. Evol. Microbiol.">
        <title>The Global Catalogue of Microorganisms (GCM) 10K type strain sequencing project: providing services to taxonomists for standard genome sequencing and annotation.</title>
        <authorList>
            <consortium name="The Broad Institute Genomics Platform"/>
            <consortium name="The Broad Institute Genome Sequencing Center for Infectious Disease"/>
            <person name="Wu L."/>
            <person name="Ma J."/>
        </authorList>
    </citation>
    <scope>NUCLEOTIDE SEQUENCE [LARGE SCALE GENOMIC DNA]</scope>
    <source>
        <strain evidence="3">JCM 16953</strain>
    </source>
</reference>
<protein>
    <submittedName>
        <fullName evidence="2">Uncharacterized protein</fullName>
    </submittedName>
</protein>
<dbReference type="Proteomes" id="UP001501821">
    <property type="component" value="Unassembled WGS sequence"/>
</dbReference>
<feature type="transmembrane region" description="Helical" evidence="1">
    <location>
        <begin position="58"/>
        <end position="77"/>
    </location>
</feature>
<sequence>MRRTTAALTLALALLVIVDAAASAPLQRWEVVVVPVAVLGAVVAAVRVWTVDCFCGRVTAALLGAAVLAAQVLTSGLGLPARTPSGWDAAGVVTILVSAAVATIASSGALAPPRTDDVEHPYAL</sequence>
<evidence type="ECO:0000313" key="2">
    <source>
        <dbReference type="EMBL" id="GAA3812039.1"/>
    </source>
</evidence>
<keyword evidence="1" id="KW-0472">Membrane</keyword>
<accession>A0ABP7I8A9</accession>
<proteinExistence type="predicted"/>
<comment type="caution">
    <text evidence="2">The sequence shown here is derived from an EMBL/GenBank/DDBJ whole genome shotgun (WGS) entry which is preliminary data.</text>
</comment>
<dbReference type="EMBL" id="BAABAH010000003">
    <property type="protein sequence ID" value="GAA3812039.1"/>
    <property type="molecule type" value="Genomic_DNA"/>
</dbReference>
<feature type="transmembrane region" description="Helical" evidence="1">
    <location>
        <begin position="89"/>
        <end position="111"/>
    </location>
</feature>
<dbReference type="RefSeq" id="WP_344773541.1">
    <property type="nucleotide sequence ID" value="NZ_BAABAH010000003.1"/>
</dbReference>
<keyword evidence="1" id="KW-1133">Transmembrane helix</keyword>
<organism evidence="2 3">
    <name type="scientific">Nocardioides panacisoli</name>
    <dbReference type="NCBI Taxonomy" id="627624"/>
    <lineage>
        <taxon>Bacteria</taxon>
        <taxon>Bacillati</taxon>
        <taxon>Actinomycetota</taxon>
        <taxon>Actinomycetes</taxon>
        <taxon>Propionibacteriales</taxon>
        <taxon>Nocardioidaceae</taxon>
        <taxon>Nocardioides</taxon>
    </lineage>
</organism>
<name>A0ABP7I8A9_9ACTN</name>
<evidence type="ECO:0000256" key="1">
    <source>
        <dbReference type="SAM" id="Phobius"/>
    </source>
</evidence>
<gene>
    <name evidence="2" type="ORF">GCM10022242_13150</name>
</gene>
<evidence type="ECO:0000313" key="3">
    <source>
        <dbReference type="Proteomes" id="UP001501821"/>
    </source>
</evidence>
<keyword evidence="1" id="KW-0812">Transmembrane</keyword>
<feature type="transmembrane region" description="Helical" evidence="1">
    <location>
        <begin position="33"/>
        <end position="51"/>
    </location>
</feature>
<keyword evidence="3" id="KW-1185">Reference proteome</keyword>